<comment type="catalytic activity">
    <reaction evidence="8">
        <text>L-leucine + 2-oxoglutarate = 4-methyl-2-oxopentanoate + L-glutamate</text>
        <dbReference type="Rhea" id="RHEA:18321"/>
        <dbReference type="ChEBI" id="CHEBI:16810"/>
        <dbReference type="ChEBI" id="CHEBI:17865"/>
        <dbReference type="ChEBI" id="CHEBI:29985"/>
        <dbReference type="ChEBI" id="CHEBI:57427"/>
        <dbReference type="EC" id="2.6.1.42"/>
    </reaction>
</comment>
<comment type="catalytic activity">
    <reaction evidence="7">
        <text>L-isoleucine + 2-oxoglutarate = (S)-3-methyl-2-oxopentanoate + L-glutamate</text>
        <dbReference type="Rhea" id="RHEA:24801"/>
        <dbReference type="ChEBI" id="CHEBI:16810"/>
        <dbReference type="ChEBI" id="CHEBI:29985"/>
        <dbReference type="ChEBI" id="CHEBI:35146"/>
        <dbReference type="ChEBI" id="CHEBI:58045"/>
        <dbReference type="EC" id="2.6.1.42"/>
    </reaction>
</comment>
<dbReference type="InterPro" id="IPR043132">
    <property type="entry name" value="BCAT-like_C"/>
</dbReference>
<evidence type="ECO:0000256" key="7">
    <source>
        <dbReference type="ARBA" id="ARBA00048798"/>
    </source>
</evidence>
<dbReference type="EMBL" id="CP002046">
    <property type="protein sequence ID" value="EAP86285.1"/>
    <property type="molecule type" value="Genomic_DNA"/>
</dbReference>
<dbReference type="GO" id="GO:0004084">
    <property type="term" value="F:branched-chain-amino-acid transaminase activity"/>
    <property type="evidence" value="ECO:0007669"/>
    <property type="project" value="UniProtKB-EC"/>
</dbReference>
<dbReference type="AlphaFoldDB" id="A3U8Z9"/>
<comment type="pathway">
    <text evidence="2">Amino-acid biosynthesis; L-valine biosynthesis; L-valine from pyruvate: step 4/4.</text>
</comment>
<dbReference type="eggNOG" id="COG0115">
    <property type="taxonomic scope" value="Bacteria"/>
</dbReference>
<dbReference type="GeneID" id="89453670"/>
<dbReference type="KEGG" id="cat:CA2559_09633"/>
<dbReference type="InterPro" id="IPR036038">
    <property type="entry name" value="Aminotransferase-like"/>
</dbReference>
<dbReference type="Pfam" id="PF01063">
    <property type="entry name" value="Aminotran_4"/>
    <property type="match status" value="1"/>
</dbReference>
<reference evidence="9 10" key="1">
    <citation type="journal article" date="2010" name="J. Bacteriol.">
        <title>The complete genome sequence of Croceibacter atlanticus HTCC2559T.</title>
        <authorList>
            <person name="Oh H.M."/>
            <person name="Kang I."/>
            <person name="Ferriera S."/>
            <person name="Giovannoni S.J."/>
            <person name="Cho J.C."/>
        </authorList>
    </citation>
    <scope>NUCLEOTIDE SEQUENCE [LARGE SCALE GENOMIC DNA]</scope>
    <source>
        <strain evidence="10">ATCC BAA-628 / HTCC2559 / KCTC 12090</strain>
    </source>
</reference>
<evidence type="ECO:0000256" key="2">
    <source>
        <dbReference type="ARBA" id="ARBA00004931"/>
    </source>
</evidence>
<comment type="catalytic activity">
    <reaction evidence="6">
        <text>L-valine + 2-oxoglutarate = 3-methyl-2-oxobutanoate + L-glutamate</text>
        <dbReference type="Rhea" id="RHEA:24813"/>
        <dbReference type="ChEBI" id="CHEBI:11851"/>
        <dbReference type="ChEBI" id="CHEBI:16810"/>
        <dbReference type="ChEBI" id="CHEBI:29985"/>
        <dbReference type="ChEBI" id="CHEBI:57762"/>
        <dbReference type="EC" id="2.6.1.42"/>
    </reaction>
</comment>
<evidence type="ECO:0000256" key="8">
    <source>
        <dbReference type="ARBA" id="ARBA00049229"/>
    </source>
</evidence>
<keyword evidence="9" id="KW-0032">Aminotransferase</keyword>
<evidence type="ECO:0000313" key="9">
    <source>
        <dbReference type="EMBL" id="EAP86285.1"/>
    </source>
</evidence>
<evidence type="ECO:0000256" key="5">
    <source>
        <dbReference type="ARBA" id="ARBA00013053"/>
    </source>
</evidence>
<accession>A3U8Z9</accession>
<dbReference type="Gene3D" id="3.20.10.10">
    <property type="entry name" value="D-amino Acid Aminotransferase, subunit A, domain 2"/>
    <property type="match status" value="1"/>
</dbReference>
<keyword evidence="10" id="KW-1185">Reference proteome</keyword>
<evidence type="ECO:0000313" key="10">
    <source>
        <dbReference type="Proteomes" id="UP000002297"/>
    </source>
</evidence>
<dbReference type="RefSeq" id="WP_013187670.1">
    <property type="nucleotide sequence ID" value="NC_014230.1"/>
</dbReference>
<dbReference type="SUPFAM" id="SSF56752">
    <property type="entry name" value="D-aminoacid aminotransferase-like PLP-dependent enzymes"/>
    <property type="match status" value="1"/>
</dbReference>
<sequence>MVNFNGNLIPQEEAKLSITNRGYSYGDSLFETIRVLNGKVIFWEDHYFRLMSSMRILRMDIPMAFSPEYLETQIKETVQSKSLTNARVKLQVHRKEGGLYSPKDRGIEFIIMATELKEPFYMGKDQAYEIELFKDHYLTSGLLSSIKSNNKLINILGSIYAEENDYANCLLINENKSVVEALNGNLFLVKGNVIKTPPISDGCLNGVTRKQLINIIGKLEDYTLEEASISPFELQKADELFITNVIVGVQSITKYRKKEFENTTAKSLLGKLNAHARLS</sequence>
<dbReference type="HOGENOM" id="CLU_020844_2_0_10"/>
<evidence type="ECO:0000256" key="3">
    <source>
        <dbReference type="ARBA" id="ARBA00005072"/>
    </source>
</evidence>
<proteinExistence type="inferred from homology"/>
<keyword evidence="9" id="KW-0808">Transferase</keyword>
<dbReference type="InterPro" id="IPR001544">
    <property type="entry name" value="Aminotrans_IV"/>
</dbReference>
<comment type="pathway">
    <text evidence="1">Amino-acid biosynthesis; L-isoleucine biosynthesis; L-isoleucine from 2-oxobutanoate: step 4/4.</text>
</comment>
<evidence type="ECO:0000256" key="1">
    <source>
        <dbReference type="ARBA" id="ARBA00004824"/>
    </source>
</evidence>
<comment type="similarity">
    <text evidence="4">Belongs to the class-IV pyridoxal-phosphate-dependent aminotransferase family.</text>
</comment>
<dbReference type="PANTHER" id="PTHR42743">
    <property type="entry name" value="AMINO-ACID AMINOTRANSFERASE"/>
    <property type="match status" value="1"/>
</dbReference>
<dbReference type="STRING" id="216432.CA2559_09633"/>
<dbReference type="InterPro" id="IPR050571">
    <property type="entry name" value="Class-IV_PLP-Dep_Aminotrnsfr"/>
</dbReference>
<evidence type="ECO:0000256" key="6">
    <source>
        <dbReference type="ARBA" id="ARBA00048212"/>
    </source>
</evidence>
<dbReference type="Gene3D" id="3.30.470.10">
    <property type="match status" value="1"/>
</dbReference>
<dbReference type="InterPro" id="IPR043131">
    <property type="entry name" value="BCAT-like_N"/>
</dbReference>
<name>A3U8Z9_CROAH</name>
<organism evidence="9 10">
    <name type="scientific">Croceibacter atlanticus (strain ATCC BAA-628 / JCM 21780 / CIP 108009 / IAM 15332 / KCTC 12090 / HTCC2559)</name>
    <dbReference type="NCBI Taxonomy" id="216432"/>
    <lineage>
        <taxon>Bacteria</taxon>
        <taxon>Pseudomonadati</taxon>
        <taxon>Bacteroidota</taxon>
        <taxon>Flavobacteriia</taxon>
        <taxon>Flavobacteriales</taxon>
        <taxon>Flavobacteriaceae</taxon>
        <taxon>Croceibacter</taxon>
    </lineage>
</organism>
<comment type="pathway">
    <text evidence="3">Amino-acid biosynthesis; L-leucine biosynthesis; L-leucine from 3-methyl-2-oxobutanoate: step 4/4.</text>
</comment>
<evidence type="ECO:0000256" key="4">
    <source>
        <dbReference type="ARBA" id="ARBA00009320"/>
    </source>
</evidence>
<dbReference type="PANTHER" id="PTHR42743:SF11">
    <property type="entry name" value="AMINODEOXYCHORISMATE LYASE"/>
    <property type="match status" value="1"/>
</dbReference>
<dbReference type="GO" id="GO:0046394">
    <property type="term" value="P:carboxylic acid biosynthetic process"/>
    <property type="evidence" value="ECO:0007669"/>
    <property type="project" value="UniProtKB-ARBA"/>
</dbReference>
<protein>
    <recommendedName>
        <fullName evidence="5">branched-chain-amino-acid transaminase</fullName>
        <ecNumber evidence="5">2.6.1.42</ecNumber>
    </recommendedName>
</protein>
<dbReference type="Proteomes" id="UP000002297">
    <property type="component" value="Chromosome"/>
</dbReference>
<dbReference type="EC" id="2.6.1.42" evidence="5"/>
<gene>
    <name evidence="9" type="ordered locus">CA2559_09633</name>
</gene>
<dbReference type="OrthoDB" id="9805628at2"/>